<comment type="caution">
    <text evidence="3">The sequence shown here is derived from an EMBL/GenBank/DDBJ whole genome shotgun (WGS) entry which is preliminary data.</text>
</comment>
<keyword evidence="1" id="KW-0732">Signal</keyword>
<evidence type="ECO:0000313" key="4">
    <source>
        <dbReference type="Proteomes" id="UP000445000"/>
    </source>
</evidence>
<dbReference type="Gene3D" id="3.10.450.50">
    <property type="match status" value="1"/>
</dbReference>
<dbReference type="Proteomes" id="UP000445000">
    <property type="component" value="Unassembled WGS sequence"/>
</dbReference>
<evidence type="ECO:0000256" key="1">
    <source>
        <dbReference type="SAM" id="SignalP"/>
    </source>
</evidence>
<organism evidence="3 4">
    <name type="scientific">Steroidobacter agaridevorans</name>
    <dbReference type="NCBI Taxonomy" id="2695856"/>
    <lineage>
        <taxon>Bacteria</taxon>
        <taxon>Pseudomonadati</taxon>
        <taxon>Pseudomonadota</taxon>
        <taxon>Gammaproteobacteria</taxon>
        <taxon>Steroidobacterales</taxon>
        <taxon>Steroidobacteraceae</taxon>
        <taxon>Steroidobacter</taxon>
    </lineage>
</organism>
<feature type="chain" id="PRO_5032502835" description="SnoaL-like domain-containing protein" evidence="1">
    <location>
        <begin position="27"/>
        <end position="163"/>
    </location>
</feature>
<proteinExistence type="predicted"/>
<accession>A0A829YCX7</accession>
<dbReference type="RefSeq" id="WP_161812792.1">
    <property type="nucleotide sequence ID" value="NZ_BLJN01000003.1"/>
</dbReference>
<feature type="domain" description="SnoaL-like" evidence="2">
    <location>
        <begin position="32"/>
        <end position="148"/>
    </location>
</feature>
<dbReference type="EMBL" id="BLJN01000003">
    <property type="protein sequence ID" value="GFE81095.1"/>
    <property type="molecule type" value="Genomic_DNA"/>
</dbReference>
<dbReference type="InterPro" id="IPR037401">
    <property type="entry name" value="SnoaL-like"/>
</dbReference>
<keyword evidence="4" id="KW-1185">Reference proteome</keyword>
<feature type="signal peptide" evidence="1">
    <location>
        <begin position="1"/>
        <end position="26"/>
    </location>
</feature>
<reference evidence="4" key="1">
    <citation type="submission" date="2020-01" db="EMBL/GenBank/DDBJ databases">
        <title>'Steroidobacter agaridevorans' sp. nov., agar-degrading bacteria isolated from rhizosphere soils.</title>
        <authorList>
            <person name="Ikenaga M."/>
            <person name="Kataoka M."/>
            <person name="Murouchi A."/>
            <person name="Katsuragi S."/>
            <person name="Sakai M."/>
        </authorList>
    </citation>
    <scope>NUCLEOTIDE SEQUENCE [LARGE SCALE GENOMIC DNA]</scope>
    <source>
        <strain evidence="4">YU21-B</strain>
    </source>
</reference>
<evidence type="ECO:0000313" key="3">
    <source>
        <dbReference type="EMBL" id="GFE81095.1"/>
    </source>
</evidence>
<dbReference type="CDD" id="cd00531">
    <property type="entry name" value="NTF2_like"/>
    <property type="match status" value="1"/>
</dbReference>
<dbReference type="Pfam" id="PF13577">
    <property type="entry name" value="SnoaL_4"/>
    <property type="match status" value="1"/>
</dbReference>
<sequence>MNTFARFFARATAVVALAVAGSAAQAADLTTQDYIDIEQLYATYNHAIDSGDADAWAATFTPDGSFNTRFTGKEGLIGFIKMWREKMNGANRRHWNTNLRITPSAEGANGTVMLMLLDVGTKPPSIVSTGLYTDVLVKTPNGWRFKTRVVKTDAPPAAAPARP</sequence>
<dbReference type="SUPFAM" id="SSF54427">
    <property type="entry name" value="NTF2-like"/>
    <property type="match status" value="1"/>
</dbReference>
<dbReference type="InterPro" id="IPR032710">
    <property type="entry name" value="NTF2-like_dom_sf"/>
</dbReference>
<gene>
    <name evidence="3" type="ORF">GCM10011487_30950</name>
</gene>
<name>A0A829YCX7_9GAMM</name>
<dbReference type="AlphaFoldDB" id="A0A829YCX7"/>
<evidence type="ECO:0000259" key="2">
    <source>
        <dbReference type="Pfam" id="PF13577"/>
    </source>
</evidence>
<protein>
    <recommendedName>
        <fullName evidence="2">SnoaL-like domain-containing protein</fullName>
    </recommendedName>
</protein>